<gene>
    <name evidence="4" type="ORF">CVO76_12225</name>
</gene>
<evidence type="ECO:0000313" key="5">
    <source>
        <dbReference type="Proteomes" id="UP000239187"/>
    </source>
</evidence>
<dbReference type="Pfam" id="PF00561">
    <property type="entry name" value="Abhydrolase_1"/>
    <property type="match status" value="1"/>
</dbReference>
<dbReference type="GO" id="GO:0016787">
    <property type="term" value="F:hydrolase activity"/>
    <property type="evidence" value="ECO:0007669"/>
    <property type="project" value="UniProtKB-KW"/>
</dbReference>
<dbReference type="Gene3D" id="3.40.50.1820">
    <property type="entry name" value="alpha/beta hydrolase"/>
    <property type="match status" value="1"/>
</dbReference>
<keyword evidence="1" id="KW-0560">Oxidoreductase</keyword>
<dbReference type="InterPro" id="IPR050471">
    <property type="entry name" value="AB_hydrolase"/>
</dbReference>
<dbReference type="InterPro" id="IPR000639">
    <property type="entry name" value="Epox_hydrolase-like"/>
</dbReference>
<dbReference type="PANTHER" id="PTHR43433">
    <property type="entry name" value="HYDROLASE, ALPHA/BETA FOLD FAMILY PROTEIN"/>
    <property type="match status" value="1"/>
</dbReference>
<dbReference type="SUPFAM" id="SSF53474">
    <property type="entry name" value="alpha/beta-Hydrolases"/>
    <property type="match status" value="1"/>
</dbReference>
<name>A0A2L0UGD5_9MICC</name>
<keyword evidence="1" id="KW-0575">Peroxidase</keyword>
<dbReference type="GO" id="GO:0004601">
    <property type="term" value="F:peroxidase activity"/>
    <property type="evidence" value="ECO:0007669"/>
    <property type="project" value="UniProtKB-KW"/>
</dbReference>
<dbReference type="FunFam" id="3.40.50.1820:FF:000205">
    <property type="entry name" value="Non-haem bromoperoxidase BPO-A2"/>
    <property type="match status" value="1"/>
</dbReference>
<dbReference type="InterPro" id="IPR000073">
    <property type="entry name" value="AB_hydrolase_1"/>
</dbReference>
<evidence type="ECO:0000256" key="1">
    <source>
        <dbReference type="ARBA" id="ARBA00022559"/>
    </source>
</evidence>
<evidence type="ECO:0000259" key="3">
    <source>
        <dbReference type="Pfam" id="PF00561"/>
    </source>
</evidence>
<dbReference type="PANTHER" id="PTHR43433:SF4">
    <property type="entry name" value="NON-HEME CHLOROPEROXIDASE-RELATED"/>
    <property type="match status" value="1"/>
</dbReference>
<feature type="domain" description="AB hydrolase-1" evidence="3">
    <location>
        <begin position="27"/>
        <end position="259"/>
    </location>
</feature>
<proteinExistence type="inferred from homology"/>
<dbReference type="Proteomes" id="UP000239187">
    <property type="component" value="Chromosome"/>
</dbReference>
<comment type="similarity">
    <text evidence="2">Belongs to the AB hydrolase superfamily. Bacterial non-heme haloperoxidase / perhydrolase family.</text>
</comment>
<evidence type="ECO:0000313" key="4">
    <source>
        <dbReference type="EMBL" id="AUZ88315.1"/>
    </source>
</evidence>
<dbReference type="PRINTS" id="PR00412">
    <property type="entry name" value="EPOXHYDRLASE"/>
</dbReference>
<evidence type="ECO:0000256" key="2">
    <source>
        <dbReference type="ARBA" id="ARBA00038128"/>
    </source>
</evidence>
<dbReference type="RefSeq" id="WP_208739438.1">
    <property type="nucleotide sequence ID" value="NZ_CP024915.1"/>
</dbReference>
<dbReference type="PRINTS" id="PR00111">
    <property type="entry name" value="ABHYDROLASE"/>
</dbReference>
<protein>
    <submittedName>
        <fullName evidence="4">Alpha/beta hydrolase</fullName>
    </submittedName>
</protein>
<dbReference type="EMBL" id="CP024915">
    <property type="protein sequence ID" value="AUZ88315.1"/>
    <property type="molecule type" value="Genomic_DNA"/>
</dbReference>
<keyword evidence="4" id="KW-0378">Hydrolase</keyword>
<reference evidence="4 5" key="1">
    <citation type="submission" date="2017-11" db="EMBL/GenBank/DDBJ databases">
        <title>Draft genome of Arthrobacter agilis strain UMCV2, a plant growth-promoting rhizobacterium and biocontrol capacity of phytopathogenic fungi.</title>
        <authorList>
            <person name="Martinez-Camara R."/>
            <person name="Santoyo G."/>
            <person name="Moreno-Hagelsieb G."/>
            <person name="Valencia-Cantero E."/>
        </authorList>
    </citation>
    <scope>NUCLEOTIDE SEQUENCE [LARGE SCALE GENOMIC DNA]</scope>
    <source>
        <strain evidence="4 5">UMCV2</strain>
    </source>
</reference>
<organism evidence="4 5">
    <name type="scientific">Arthrobacter agilis</name>
    <dbReference type="NCBI Taxonomy" id="37921"/>
    <lineage>
        <taxon>Bacteria</taxon>
        <taxon>Bacillati</taxon>
        <taxon>Actinomycetota</taxon>
        <taxon>Actinomycetes</taxon>
        <taxon>Micrococcales</taxon>
        <taxon>Micrococcaceae</taxon>
        <taxon>Arthrobacter</taxon>
    </lineage>
</organism>
<dbReference type="InterPro" id="IPR029058">
    <property type="entry name" value="AB_hydrolase_fold"/>
</dbReference>
<dbReference type="AlphaFoldDB" id="A0A2L0UGD5"/>
<accession>A0A2L0UGD5</accession>
<sequence length="278" mass="30320">MTEIVAHHGLFKNTNLHVDDTGGTGRPVVLIHGWPLSGEAFKNQVPALQAAGYRVITYDRRGFGRSDKPMTGYTYDTLTEDLQALLEELDLRDVTLVGFSMGGGEVARYFSKYSPERIRSVVFASAVPPFMMQGEDNPDGPLTKDAAAGMTKDLTKDEESFYDGFTTDFFSANGELKVTEGQRQEALDLCRQADKKAALACMEAFGTTDFRDDLLKVTVPALVLHGDADATVPFEGSGQRTHATLAGSDLHVIKDGPHGCNVSHPDEWNQALITFLAK</sequence>